<dbReference type="PROSITE" id="PS50125">
    <property type="entry name" value="GUANYLATE_CYCLASE_2"/>
    <property type="match status" value="1"/>
</dbReference>
<evidence type="ECO:0000313" key="4">
    <source>
        <dbReference type="EMBL" id="MBR8642547.1"/>
    </source>
</evidence>
<feature type="domain" description="Guanylate cyclase" evidence="3">
    <location>
        <begin position="47"/>
        <end position="175"/>
    </location>
</feature>
<dbReference type="EMBL" id="JAGTPG010000002">
    <property type="protein sequence ID" value="MBR8642547.1"/>
    <property type="molecule type" value="Genomic_DNA"/>
</dbReference>
<keyword evidence="1" id="KW-0547">Nucleotide-binding</keyword>
<evidence type="ECO:0000256" key="2">
    <source>
        <dbReference type="ARBA" id="ARBA00022840"/>
    </source>
</evidence>
<dbReference type="GO" id="GO:0009190">
    <property type="term" value="P:cyclic nucleotide biosynthetic process"/>
    <property type="evidence" value="ECO:0007669"/>
    <property type="project" value="InterPro"/>
</dbReference>
<dbReference type="InterPro" id="IPR019734">
    <property type="entry name" value="TPR_rpt"/>
</dbReference>
<reference evidence="4 5" key="1">
    <citation type="submission" date="2021-04" db="EMBL/GenBank/DDBJ databases">
        <title>Characterization of the biosynthetic gene cluster of new lipopeptides with antitumor activity in the genome of the marine Streptomyces PHM034.</title>
        <authorList>
            <person name="Ceniceros A."/>
            <person name="Canedo L."/>
            <person name="Mendez C."/>
            <person name="Olano C."/>
            <person name="Schleissner C."/>
            <person name="Cuevas C."/>
            <person name="De La Calle F."/>
            <person name="Salas J.A."/>
        </authorList>
    </citation>
    <scope>NUCLEOTIDE SEQUENCE [LARGE SCALE GENOMIC DNA]</scope>
    <source>
        <strain evidence="4 5">PHM034</strain>
    </source>
</reference>
<dbReference type="Pfam" id="PF13191">
    <property type="entry name" value="AAA_16"/>
    <property type="match status" value="1"/>
</dbReference>
<accession>A0A941FLQ5</accession>
<dbReference type="SUPFAM" id="SSF52540">
    <property type="entry name" value="P-loop containing nucleoside triphosphate hydrolases"/>
    <property type="match status" value="1"/>
</dbReference>
<dbReference type="GO" id="GO:0035556">
    <property type="term" value="P:intracellular signal transduction"/>
    <property type="evidence" value="ECO:0007669"/>
    <property type="project" value="InterPro"/>
</dbReference>
<dbReference type="SMART" id="SM00044">
    <property type="entry name" value="CYCc"/>
    <property type="match status" value="1"/>
</dbReference>
<dbReference type="Gene3D" id="1.25.40.10">
    <property type="entry name" value="Tetratricopeptide repeat domain"/>
    <property type="match status" value="2"/>
</dbReference>
<dbReference type="SUPFAM" id="SSF55073">
    <property type="entry name" value="Nucleotide cyclase"/>
    <property type="match status" value="1"/>
</dbReference>
<gene>
    <name evidence="4" type="ORF">KEF29_32715</name>
</gene>
<keyword evidence="5" id="KW-1185">Reference proteome</keyword>
<keyword evidence="2" id="KW-0067">ATP-binding</keyword>
<dbReference type="InterPro" id="IPR027417">
    <property type="entry name" value="P-loop_NTPase"/>
</dbReference>
<sequence>MGRRCGLVAVADCAACGRPGLAEARYCPYCGEPVAEDDPYETRRVVSVVFCDLVGSTALSERMDPEPLRALVGRYYERMRRALEQYGGTVEKFIGDAVVGVFGVPELHEDDALQAVRAAVAMRREAEQLDRELSGRLGERLAVRLGVNTGEVMASGYGSNVRVTGEMVNVAARFQQAAGPGQIVIGAATRALVSGAVRLEALTPMRLKGKSTPVPAWLVRDVDPEAGGIERRMTAPLVARETDLRFLRNSFAHVRDSDMTAIVTVYGVPGIGKSRLAQEFLDWAGSRALVCSGRCPPFGRGASLGPLFGVMAELARADEVDEELQASAEELWAGAVEHTPEDVLWVARRLLAAVAAQRPLVVVLDDVQWAQPLLLDVLGRLADSLRDIPVLLLCLARLDLLDTRPDWSGGKLSAASTVLAPLHPEAAQQLARTQFEVVLHDQNAEETVRGIAARSGGNPLYIEQLVSAVGDGSGIDALPLTIRALLDARLQRLDALGNAILQWAAVHGMECSTGLLEGLLDATGLQPELDRLAHRQLLEAVGLHTYRFRNLQVREVAYESIPKRIRAQMHERVAELLTEFDGDSAAFESGDHLERALAYHRELGRTEDAEGLRSRTAAALRTAASRQLSHGDLPTAAALLRRALSAAPEDDPTRSTMLTQLGNVLVATTRLGEALTAFEQAATLAEECGDRAALAHARLGLVQLPSAQATPEDLLQAASEAVTVFTEASDARGLGKAYSLIGQVHLADGRYRQAVDAFERGRPDGAAVADELHDAQSVGGLAFSLWRGPTPTTQAVEECERLLSGVPASCRLVRVAAMCPLAVLLAGRSQSARARELLAEAEHMVGEFSHEFARISISVFMATVNSFAGELPAAEQRLRDVCEALSPFGGAQHAAAAGDLIRVLMRLGRHDEAVHVLCSRPEWRDEGDFPAGFFGARARAELADGRPEEAEDCVRTALRLATATDSPEIQAVALLDQAHVLLALSRAEEARRAVERAHARYSAKEHLVGMAEAEQLLRQVNGSRPGSPITREDGR</sequence>
<dbReference type="PRINTS" id="PR00364">
    <property type="entry name" value="DISEASERSIST"/>
</dbReference>
<dbReference type="PANTHER" id="PTHR16305:SF28">
    <property type="entry name" value="GUANYLATE CYCLASE DOMAIN-CONTAINING PROTEIN"/>
    <property type="match status" value="1"/>
</dbReference>
<evidence type="ECO:0000256" key="1">
    <source>
        <dbReference type="ARBA" id="ARBA00022741"/>
    </source>
</evidence>
<dbReference type="InterPro" id="IPR041664">
    <property type="entry name" value="AAA_16"/>
</dbReference>
<dbReference type="Pfam" id="PF00211">
    <property type="entry name" value="Guanylate_cyc"/>
    <property type="match status" value="1"/>
</dbReference>
<dbReference type="SUPFAM" id="SSF48452">
    <property type="entry name" value="TPR-like"/>
    <property type="match status" value="3"/>
</dbReference>
<dbReference type="AlphaFoldDB" id="A0A941FLQ5"/>
<dbReference type="InterPro" id="IPR001054">
    <property type="entry name" value="A/G_cyclase"/>
</dbReference>
<proteinExistence type="predicted"/>
<protein>
    <submittedName>
        <fullName evidence="4">AAA family ATPase</fullName>
    </submittedName>
</protein>
<dbReference type="InterPro" id="IPR029787">
    <property type="entry name" value="Nucleotide_cyclase"/>
</dbReference>
<evidence type="ECO:0000259" key="3">
    <source>
        <dbReference type="PROSITE" id="PS50125"/>
    </source>
</evidence>
<evidence type="ECO:0000313" key="5">
    <source>
        <dbReference type="Proteomes" id="UP000682308"/>
    </source>
</evidence>
<dbReference type="GO" id="GO:0004016">
    <property type="term" value="F:adenylate cyclase activity"/>
    <property type="evidence" value="ECO:0007669"/>
    <property type="project" value="TreeGrafter"/>
</dbReference>
<name>A0A941FLQ5_9ACTN</name>
<dbReference type="GO" id="GO:0005737">
    <property type="term" value="C:cytoplasm"/>
    <property type="evidence" value="ECO:0007669"/>
    <property type="project" value="TreeGrafter"/>
</dbReference>
<organism evidence="4 5">
    <name type="scientific">Streptomyces tuirus</name>
    <dbReference type="NCBI Taxonomy" id="68278"/>
    <lineage>
        <taxon>Bacteria</taxon>
        <taxon>Bacillati</taxon>
        <taxon>Actinomycetota</taxon>
        <taxon>Actinomycetes</taxon>
        <taxon>Kitasatosporales</taxon>
        <taxon>Streptomycetaceae</taxon>
        <taxon>Streptomyces</taxon>
    </lineage>
</organism>
<dbReference type="PANTHER" id="PTHR16305">
    <property type="entry name" value="TESTICULAR SOLUBLE ADENYLYL CYCLASE"/>
    <property type="match status" value="1"/>
</dbReference>
<dbReference type="GO" id="GO:0005524">
    <property type="term" value="F:ATP binding"/>
    <property type="evidence" value="ECO:0007669"/>
    <property type="project" value="UniProtKB-KW"/>
</dbReference>
<comment type="caution">
    <text evidence="4">The sequence shown here is derived from an EMBL/GenBank/DDBJ whole genome shotgun (WGS) entry which is preliminary data.</text>
</comment>
<dbReference type="SMART" id="SM00028">
    <property type="entry name" value="TPR"/>
    <property type="match status" value="5"/>
</dbReference>
<dbReference type="CDD" id="cd07302">
    <property type="entry name" value="CHD"/>
    <property type="match status" value="1"/>
</dbReference>
<dbReference type="Gene3D" id="3.40.50.300">
    <property type="entry name" value="P-loop containing nucleotide triphosphate hydrolases"/>
    <property type="match status" value="1"/>
</dbReference>
<dbReference type="InterPro" id="IPR011990">
    <property type="entry name" value="TPR-like_helical_dom_sf"/>
</dbReference>
<dbReference type="Gene3D" id="3.30.70.1230">
    <property type="entry name" value="Nucleotide cyclase"/>
    <property type="match status" value="1"/>
</dbReference>
<dbReference type="Proteomes" id="UP000682308">
    <property type="component" value="Unassembled WGS sequence"/>
</dbReference>